<reference evidence="2" key="1">
    <citation type="journal article" date="2021" name="PeerJ">
        <title>Extensive microbial diversity within the chicken gut microbiome revealed by metagenomics and culture.</title>
        <authorList>
            <person name="Gilroy R."/>
            <person name="Ravi A."/>
            <person name="Getino M."/>
            <person name="Pursley I."/>
            <person name="Horton D.L."/>
            <person name="Alikhan N.F."/>
            <person name="Baker D."/>
            <person name="Gharbi K."/>
            <person name="Hall N."/>
            <person name="Watson M."/>
            <person name="Adriaenssens E.M."/>
            <person name="Foster-Nyarko E."/>
            <person name="Jarju S."/>
            <person name="Secka A."/>
            <person name="Antonio M."/>
            <person name="Oren A."/>
            <person name="Chaudhuri R.R."/>
            <person name="La Ragione R."/>
            <person name="Hildebrand F."/>
            <person name="Pallen M.J."/>
        </authorList>
    </citation>
    <scope>NUCLEOTIDE SEQUENCE</scope>
    <source>
        <strain evidence="2">CHK33-5263</strain>
    </source>
</reference>
<feature type="compositionally biased region" description="Basic and acidic residues" evidence="1">
    <location>
        <begin position="1"/>
        <end position="30"/>
    </location>
</feature>
<feature type="compositionally biased region" description="Basic and acidic residues" evidence="1">
    <location>
        <begin position="39"/>
        <end position="55"/>
    </location>
</feature>
<evidence type="ECO:0000313" key="3">
    <source>
        <dbReference type="Proteomes" id="UP000824044"/>
    </source>
</evidence>
<evidence type="ECO:0000313" key="2">
    <source>
        <dbReference type="EMBL" id="HIZ24458.1"/>
    </source>
</evidence>
<organism evidence="2 3">
    <name type="scientific">Candidatus Gallimonas intestinigallinarum</name>
    <dbReference type="NCBI Taxonomy" id="2838604"/>
    <lineage>
        <taxon>Bacteria</taxon>
        <taxon>Bacillati</taxon>
        <taxon>Bacillota</taxon>
        <taxon>Clostridia</taxon>
        <taxon>Candidatus Gallimonas</taxon>
    </lineage>
</organism>
<gene>
    <name evidence="2" type="ORF">H9812_03155</name>
</gene>
<feature type="region of interest" description="Disordered" evidence="1">
    <location>
        <begin position="1"/>
        <end position="55"/>
    </location>
</feature>
<comment type="caution">
    <text evidence="2">The sequence shown here is derived from an EMBL/GenBank/DDBJ whole genome shotgun (WGS) entry which is preliminary data.</text>
</comment>
<accession>A0A9D2DWN5</accession>
<dbReference type="EMBL" id="DXBS01000061">
    <property type="protein sequence ID" value="HIZ24458.1"/>
    <property type="molecule type" value="Genomic_DNA"/>
</dbReference>
<evidence type="ECO:0000256" key="1">
    <source>
        <dbReference type="SAM" id="MobiDB-lite"/>
    </source>
</evidence>
<proteinExistence type="predicted"/>
<name>A0A9D2DWN5_9FIRM</name>
<protein>
    <submittedName>
        <fullName evidence="2">Uncharacterized protein</fullName>
    </submittedName>
</protein>
<dbReference type="Proteomes" id="UP000824044">
    <property type="component" value="Unassembled WGS sequence"/>
</dbReference>
<sequence length="55" mass="6412">MKKVQENVDRVDQDAYKREQERIAREREAIAEMAGMSAEETKEAGRKKSADRDKE</sequence>
<dbReference type="AlphaFoldDB" id="A0A9D2DWN5"/>
<reference evidence="2" key="2">
    <citation type="submission" date="2021-04" db="EMBL/GenBank/DDBJ databases">
        <authorList>
            <person name="Gilroy R."/>
        </authorList>
    </citation>
    <scope>NUCLEOTIDE SEQUENCE</scope>
    <source>
        <strain evidence="2">CHK33-5263</strain>
    </source>
</reference>